<dbReference type="SUPFAM" id="SSF46992">
    <property type="entry name" value="Ribosomal protein S20"/>
    <property type="match status" value="1"/>
</dbReference>
<dbReference type="GO" id="GO:1990904">
    <property type="term" value="C:ribonucleoprotein complex"/>
    <property type="evidence" value="ECO:0007669"/>
    <property type="project" value="UniProtKB-KW"/>
</dbReference>
<dbReference type="NCBIfam" id="TIGR00029">
    <property type="entry name" value="S20"/>
    <property type="match status" value="1"/>
</dbReference>
<dbReference type="GO" id="GO:0006412">
    <property type="term" value="P:translation"/>
    <property type="evidence" value="ECO:0007669"/>
    <property type="project" value="UniProtKB-UniRule"/>
</dbReference>
<dbReference type="GO" id="GO:0019843">
    <property type="term" value="F:rRNA binding"/>
    <property type="evidence" value="ECO:0007669"/>
    <property type="project" value="UniProtKB-UniRule"/>
</dbReference>
<dbReference type="GO" id="GO:0005840">
    <property type="term" value="C:ribosome"/>
    <property type="evidence" value="ECO:0007669"/>
    <property type="project" value="UniProtKB-KW"/>
</dbReference>
<comment type="function">
    <text evidence="6">Binds directly to 16S ribosomal RNA.</text>
</comment>
<keyword evidence="2 6" id="KW-0694">RNA-binding</keyword>
<dbReference type="GO" id="GO:0003735">
    <property type="term" value="F:structural constituent of ribosome"/>
    <property type="evidence" value="ECO:0007669"/>
    <property type="project" value="InterPro"/>
</dbReference>
<evidence type="ECO:0000256" key="5">
    <source>
        <dbReference type="ARBA" id="ARBA00035136"/>
    </source>
</evidence>
<evidence type="ECO:0000313" key="8">
    <source>
        <dbReference type="Proteomes" id="UP000229972"/>
    </source>
</evidence>
<accession>A0A2H0V8F8</accession>
<keyword evidence="3 6" id="KW-0689">Ribosomal protein</keyword>
<proteinExistence type="inferred from homology"/>
<sequence length="86" mass="9805">MPNKKSAVKELRKTIKRKAANKKMADNIKNLTKKNLKKIATNDQEVKKEYIQTIKALDKAVKKGILKKNTVARKKSSLMKKVNAIK</sequence>
<evidence type="ECO:0000256" key="3">
    <source>
        <dbReference type="ARBA" id="ARBA00022980"/>
    </source>
</evidence>
<dbReference type="Pfam" id="PF01649">
    <property type="entry name" value="Ribosomal_S20p"/>
    <property type="match status" value="1"/>
</dbReference>
<evidence type="ECO:0000313" key="7">
    <source>
        <dbReference type="EMBL" id="PIR95358.1"/>
    </source>
</evidence>
<dbReference type="Proteomes" id="UP000229972">
    <property type="component" value="Unassembled WGS sequence"/>
</dbReference>
<reference evidence="8" key="1">
    <citation type="submission" date="2017-09" db="EMBL/GenBank/DDBJ databases">
        <title>Depth-based differentiation of microbial function through sediment-hosted aquifers and enrichment of novel symbionts in the deep terrestrial subsurface.</title>
        <authorList>
            <person name="Probst A.J."/>
            <person name="Ladd B."/>
            <person name="Jarett J.K."/>
            <person name="Geller-Mcgrath D.E."/>
            <person name="Sieber C.M.K."/>
            <person name="Emerson J.B."/>
            <person name="Anantharaman K."/>
            <person name="Thomas B.C."/>
            <person name="Malmstrom R."/>
            <person name="Stieglmeier M."/>
            <person name="Klingl A."/>
            <person name="Woyke T."/>
            <person name="Ryan C.M."/>
            <person name="Banfield J.F."/>
        </authorList>
    </citation>
    <scope>NUCLEOTIDE SEQUENCE [LARGE SCALE GENOMIC DNA]</scope>
</reference>
<comment type="similarity">
    <text evidence="6">Belongs to the bacterial ribosomal protein bS20 family.</text>
</comment>
<evidence type="ECO:0000256" key="6">
    <source>
        <dbReference type="HAMAP-Rule" id="MF_00500"/>
    </source>
</evidence>
<protein>
    <recommendedName>
        <fullName evidence="5 6">Small ribosomal subunit protein bS20</fullName>
    </recommendedName>
</protein>
<dbReference type="AlphaFoldDB" id="A0A2H0V8F8"/>
<dbReference type="InterPro" id="IPR002583">
    <property type="entry name" value="Ribosomal_bS20"/>
</dbReference>
<comment type="caution">
    <text evidence="7">The sequence shown here is derived from an EMBL/GenBank/DDBJ whole genome shotgun (WGS) entry which is preliminary data.</text>
</comment>
<keyword evidence="1 6" id="KW-0699">rRNA-binding</keyword>
<keyword evidence="4 6" id="KW-0687">Ribonucleoprotein</keyword>
<evidence type="ECO:0000256" key="2">
    <source>
        <dbReference type="ARBA" id="ARBA00022884"/>
    </source>
</evidence>
<evidence type="ECO:0000256" key="4">
    <source>
        <dbReference type="ARBA" id="ARBA00023274"/>
    </source>
</evidence>
<dbReference type="InterPro" id="IPR036510">
    <property type="entry name" value="Ribosomal_bS20_sf"/>
</dbReference>
<dbReference type="Gene3D" id="1.20.58.110">
    <property type="entry name" value="Ribosomal protein S20"/>
    <property type="match status" value="1"/>
</dbReference>
<name>A0A2H0V8F8_9BACT</name>
<dbReference type="EMBL" id="PFAL01000027">
    <property type="protein sequence ID" value="PIR95358.1"/>
    <property type="molecule type" value="Genomic_DNA"/>
</dbReference>
<gene>
    <name evidence="6" type="primary">rpsT</name>
    <name evidence="7" type="ORF">COT93_02845</name>
</gene>
<evidence type="ECO:0000256" key="1">
    <source>
        <dbReference type="ARBA" id="ARBA00022730"/>
    </source>
</evidence>
<organism evidence="7 8">
    <name type="scientific">Candidatus Falkowbacteria bacterium CG10_big_fil_rev_8_21_14_0_10_37_18</name>
    <dbReference type="NCBI Taxonomy" id="1974562"/>
    <lineage>
        <taxon>Bacteria</taxon>
        <taxon>Candidatus Falkowiibacteriota</taxon>
    </lineage>
</organism>
<dbReference type="HAMAP" id="MF_00500">
    <property type="entry name" value="Ribosomal_bS20"/>
    <property type="match status" value="1"/>
</dbReference>